<dbReference type="GeneID" id="74942032"/>
<dbReference type="Proteomes" id="UP001057580">
    <property type="component" value="Chromosome"/>
</dbReference>
<protein>
    <submittedName>
        <fullName evidence="1">Uncharacterized protein</fullName>
    </submittedName>
</protein>
<keyword evidence="2" id="KW-1185">Reference proteome</keyword>
<evidence type="ECO:0000313" key="1">
    <source>
        <dbReference type="EMBL" id="UWM55907.1"/>
    </source>
</evidence>
<dbReference type="RefSeq" id="WP_260595019.1">
    <property type="nucleotide sequence ID" value="NZ_CP104003.1"/>
</dbReference>
<dbReference type="EMBL" id="CP104003">
    <property type="protein sequence ID" value="UWM55907.1"/>
    <property type="molecule type" value="Genomic_DNA"/>
</dbReference>
<proteinExistence type="predicted"/>
<sequence>MLRQDTPYVYGDEVPGVALSEEASGESERVIVDGAVMSYRSYRRRGDGVAGD</sequence>
<dbReference type="KEGG" id="ssai:N0B31_06380"/>
<reference evidence="1" key="1">
    <citation type="submission" date="2022-09" db="EMBL/GenBank/DDBJ databases">
        <title>Diverse halophilic archaea isolated from saline environments.</title>
        <authorList>
            <person name="Cui H.-L."/>
        </authorList>
    </citation>
    <scope>NUCLEOTIDE SEQUENCE</scope>
    <source>
        <strain evidence="1">ZS-35-S2</strain>
    </source>
</reference>
<organism evidence="1 2">
    <name type="scientific">Salinirubellus salinus</name>
    <dbReference type="NCBI Taxonomy" id="1364945"/>
    <lineage>
        <taxon>Archaea</taxon>
        <taxon>Methanobacteriati</taxon>
        <taxon>Methanobacteriota</taxon>
        <taxon>Stenosarchaea group</taxon>
        <taxon>Halobacteria</taxon>
        <taxon>Halobacteriales</taxon>
        <taxon>Natronomonadaceae</taxon>
        <taxon>Salinirubellus</taxon>
    </lineage>
</organism>
<accession>A0A9E7UC62</accession>
<evidence type="ECO:0000313" key="2">
    <source>
        <dbReference type="Proteomes" id="UP001057580"/>
    </source>
</evidence>
<name>A0A9E7UC62_9EURY</name>
<gene>
    <name evidence="1" type="ORF">N0B31_06380</name>
</gene>
<dbReference type="AlphaFoldDB" id="A0A9E7UC62"/>